<dbReference type="PANTHER" id="PTHR24171">
    <property type="entry name" value="ANKYRIN REPEAT DOMAIN-CONTAINING PROTEIN 39-RELATED"/>
    <property type="match status" value="1"/>
</dbReference>
<accession>A0A8S4S195</accession>
<dbReference type="InterPro" id="IPR036770">
    <property type="entry name" value="Ankyrin_rpt-contain_sf"/>
</dbReference>
<dbReference type="Pfam" id="PF12796">
    <property type="entry name" value="Ank_2"/>
    <property type="match status" value="1"/>
</dbReference>
<dbReference type="InterPro" id="IPR002110">
    <property type="entry name" value="Ankyrin_rpt"/>
</dbReference>
<name>A0A8S4S195_9NEOP</name>
<protein>
    <submittedName>
        <fullName evidence="4">Jg15677 protein</fullName>
    </submittedName>
</protein>
<dbReference type="OrthoDB" id="194358at2759"/>
<evidence type="ECO:0000313" key="4">
    <source>
        <dbReference type="EMBL" id="CAH2245291.1"/>
    </source>
</evidence>
<evidence type="ECO:0000256" key="3">
    <source>
        <dbReference type="PROSITE-ProRule" id="PRU00023"/>
    </source>
</evidence>
<keyword evidence="1" id="KW-0677">Repeat</keyword>
<dbReference type="Proteomes" id="UP000838756">
    <property type="component" value="Unassembled WGS sequence"/>
</dbReference>
<feature type="repeat" description="ANK" evidence="3">
    <location>
        <begin position="32"/>
        <end position="65"/>
    </location>
</feature>
<dbReference type="EMBL" id="CAKXAJ010025902">
    <property type="protein sequence ID" value="CAH2245291.1"/>
    <property type="molecule type" value="Genomic_DNA"/>
</dbReference>
<keyword evidence="2 3" id="KW-0040">ANK repeat</keyword>
<organism evidence="4 5">
    <name type="scientific">Pararge aegeria aegeria</name>
    <dbReference type="NCBI Taxonomy" id="348720"/>
    <lineage>
        <taxon>Eukaryota</taxon>
        <taxon>Metazoa</taxon>
        <taxon>Ecdysozoa</taxon>
        <taxon>Arthropoda</taxon>
        <taxon>Hexapoda</taxon>
        <taxon>Insecta</taxon>
        <taxon>Pterygota</taxon>
        <taxon>Neoptera</taxon>
        <taxon>Endopterygota</taxon>
        <taxon>Lepidoptera</taxon>
        <taxon>Glossata</taxon>
        <taxon>Ditrysia</taxon>
        <taxon>Papilionoidea</taxon>
        <taxon>Nymphalidae</taxon>
        <taxon>Satyrinae</taxon>
        <taxon>Satyrini</taxon>
        <taxon>Parargina</taxon>
        <taxon>Pararge</taxon>
    </lineage>
</organism>
<dbReference type="Gene3D" id="1.25.40.20">
    <property type="entry name" value="Ankyrin repeat-containing domain"/>
    <property type="match status" value="1"/>
</dbReference>
<gene>
    <name evidence="4" type="primary">jg15677</name>
    <name evidence="4" type="ORF">PAEG_LOCUS21061</name>
</gene>
<reference evidence="4" key="1">
    <citation type="submission" date="2022-03" db="EMBL/GenBank/DDBJ databases">
        <authorList>
            <person name="Lindestad O."/>
        </authorList>
    </citation>
    <scope>NUCLEOTIDE SEQUENCE</scope>
</reference>
<dbReference type="PROSITE" id="PS50297">
    <property type="entry name" value="ANK_REP_REGION"/>
    <property type="match status" value="1"/>
</dbReference>
<comment type="caution">
    <text evidence="4">The sequence shown here is derived from an EMBL/GenBank/DDBJ whole genome shotgun (WGS) entry which is preliminary data.</text>
</comment>
<dbReference type="PROSITE" id="PS50088">
    <property type="entry name" value="ANK_REPEAT"/>
    <property type="match status" value="1"/>
</dbReference>
<dbReference type="PANTHER" id="PTHR24171:SF9">
    <property type="entry name" value="ANKYRIN REPEAT DOMAIN-CONTAINING PROTEIN 39"/>
    <property type="match status" value="1"/>
</dbReference>
<dbReference type="SUPFAM" id="SSF48403">
    <property type="entry name" value="Ankyrin repeat"/>
    <property type="match status" value="1"/>
</dbReference>
<evidence type="ECO:0000313" key="5">
    <source>
        <dbReference type="Proteomes" id="UP000838756"/>
    </source>
</evidence>
<sequence length="81" mass="8797">MRVEHYAVDSCKLDVVRFVLDRGGDVGARDSNGWTPLLRAVCQGAKTEVVEELVRRGSDVAAADKAQLSVSAAARLLKDRQ</sequence>
<proteinExistence type="predicted"/>
<evidence type="ECO:0000256" key="1">
    <source>
        <dbReference type="ARBA" id="ARBA00022737"/>
    </source>
</evidence>
<dbReference type="AlphaFoldDB" id="A0A8S4S195"/>
<evidence type="ECO:0000256" key="2">
    <source>
        <dbReference type="ARBA" id="ARBA00023043"/>
    </source>
</evidence>
<keyword evidence="5" id="KW-1185">Reference proteome</keyword>